<dbReference type="KEGG" id="hqi:H9L05_03105"/>
<dbReference type="SUPFAM" id="SSF111384">
    <property type="entry name" value="OmpH-like"/>
    <property type="match status" value="1"/>
</dbReference>
<dbReference type="PANTHER" id="PTHR35089">
    <property type="entry name" value="CHAPERONE PROTEIN SKP"/>
    <property type="match status" value="1"/>
</dbReference>
<gene>
    <name evidence="5" type="ORF">H9L05_03105</name>
</gene>
<evidence type="ECO:0000256" key="3">
    <source>
        <dbReference type="SAM" id="Coils"/>
    </source>
</evidence>
<evidence type="ECO:0000256" key="1">
    <source>
        <dbReference type="ARBA" id="ARBA00009091"/>
    </source>
</evidence>
<sequence length="222" mass="24141">MKTNSLLLAINAVLVVAVAVLFYLHFAQKPASVPAVAKTAAITTAADSAGTAPEDTTDAAGPASVAAALEPVKIGYVESSKLLDGYKGMQVARRNFEAKAKGWEQQNKTLITNFQSAVQKYQTQAASLTPEQRAATEQQLQQQEQKVGQEQQKLQRQAAEEEAKMSQQVLTRVNKLIEQYGKENGYQFILIAQPGGSIAYSRKDLDVTAPVLKRLNTEYGKK</sequence>
<dbReference type="GO" id="GO:0005829">
    <property type="term" value="C:cytosol"/>
    <property type="evidence" value="ECO:0007669"/>
    <property type="project" value="TreeGrafter"/>
</dbReference>
<name>A0A7H0GWT6_9BACT</name>
<reference evidence="5 6" key="1">
    <citation type="submission" date="2020-08" db="EMBL/GenBank/DDBJ databases">
        <title>Genome sequence of Hymenobacter qilianensis JCM 19763T.</title>
        <authorList>
            <person name="Hyun D.-W."/>
            <person name="Bae J.-W."/>
        </authorList>
    </citation>
    <scope>NUCLEOTIDE SEQUENCE [LARGE SCALE GENOMIC DNA]</scope>
    <source>
        <strain evidence="5 6">JCM 19763</strain>
    </source>
</reference>
<dbReference type="GO" id="GO:0050821">
    <property type="term" value="P:protein stabilization"/>
    <property type="evidence" value="ECO:0007669"/>
    <property type="project" value="TreeGrafter"/>
</dbReference>
<dbReference type="Gene3D" id="3.30.910.20">
    <property type="entry name" value="Skp domain"/>
    <property type="match status" value="1"/>
</dbReference>
<keyword evidence="6" id="KW-1185">Reference proteome</keyword>
<evidence type="ECO:0000313" key="5">
    <source>
        <dbReference type="EMBL" id="QNP52752.1"/>
    </source>
</evidence>
<dbReference type="GO" id="GO:0051082">
    <property type="term" value="F:unfolded protein binding"/>
    <property type="evidence" value="ECO:0007669"/>
    <property type="project" value="InterPro"/>
</dbReference>
<keyword evidence="3" id="KW-0175">Coiled coil</keyword>
<evidence type="ECO:0000256" key="2">
    <source>
        <dbReference type="ARBA" id="ARBA00022729"/>
    </source>
</evidence>
<accession>A0A7H0GWT6</accession>
<dbReference type="Pfam" id="PF03938">
    <property type="entry name" value="OmpH"/>
    <property type="match status" value="1"/>
</dbReference>
<keyword evidence="2" id="KW-0732">Signal</keyword>
<dbReference type="InterPro" id="IPR005632">
    <property type="entry name" value="Chaperone_Skp"/>
</dbReference>
<organism evidence="5 6">
    <name type="scientific">Hymenobacter qilianensis</name>
    <dbReference type="NCBI Taxonomy" id="1385715"/>
    <lineage>
        <taxon>Bacteria</taxon>
        <taxon>Pseudomonadati</taxon>
        <taxon>Bacteroidota</taxon>
        <taxon>Cytophagia</taxon>
        <taxon>Cytophagales</taxon>
        <taxon>Hymenobacteraceae</taxon>
        <taxon>Hymenobacter</taxon>
    </lineage>
</organism>
<dbReference type="AlphaFoldDB" id="A0A7H0GWT6"/>
<evidence type="ECO:0000313" key="6">
    <source>
        <dbReference type="Proteomes" id="UP000516093"/>
    </source>
</evidence>
<dbReference type="Proteomes" id="UP000516093">
    <property type="component" value="Chromosome"/>
</dbReference>
<dbReference type="SMART" id="SM00935">
    <property type="entry name" value="OmpH"/>
    <property type="match status" value="1"/>
</dbReference>
<dbReference type="PANTHER" id="PTHR35089:SF1">
    <property type="entry name" value="CHAPERONE PROTEIN SKP"/>
    <property type="match status" value="1"/>
</dbReference>
<dbReference type="RefSeq" id="WP_187732992.1">
    <property type="nucleotide sequence ID" value="NZ_BMFN01000002.1"/>
</dbReference>
<evidence type="ECO:0000256" key="4">
    <source>
        <dbReference type="SAM" id="Phobius"/>
    </source>
</evidence>
<proteinExistence type="inferred from homology"/>
<feature type="transmembrane region" description="Helical" evidence="4">
    <location>
        <begin position="6"/>
        <end position="24"/>
    </location>
</feature>
<feature type="coiled-coil region" evidence="3">
    <location>
        <begin position="133"/>
        <end position="164"/>
    </location>
</feature>
<dbReference type="EMBL" id="CP060784">
    <property type="protein sequence ID" value="QNP52752.1"/>
    <property type="molecule type" value="Genomic_DNA"/>
</dbReference>
<keyword evidence="4" id="KW-0472">Membrane</keyword>
<comment type="similarity">
    <text evidence="1">Belongs to the Skp family.</text>
</comment>
<keyword evidence="4" id="KW-0812">Transmembrane</keyword>
<keyword evidence="4" id="KW-1133">Transmembrane helix</keyword>
<dbReference type="InterPro" id="IPR024930">
    <property type="entry name" value="Skp_dom_sf"/>
</dbReference>
<protein>
    <submittedName>
        <fullName evidence="5">OmpH family outer membrane protein</fullName>
    </submittedName>
</protein>